<comment type="caution">
    <text evidence="1">The sequence shown here is derived from an EMBL/GenBank/DDBJ whole genome shotgun (WGS) entry which is preliminary data.</text>
</comment>
<keyword evidence="2" id="KW-1185">Reference proteome</keyword>
<dbReference type="EMBL" id="JACGCM010001281">
    <property type="protein sequence ID" value="KAF6157184.1"/>
    <property type="molecule type" value="Genomic_DNA"/>
</dbReference>
<evidence type="ECO:0000313" key="2">
    <source>
        <dbReference type="Proteomes" id="UP000541444"/>
    </source>
</evidence>
<proteinExistence type="predicted"/>
<dbReference type="OrthoDB" id="10531025at2759"/>
<protein>
    <submittedName>
        <fullName evidence="1">Uncharacterized protein</fullName>
    </submittedName>
</protein>
<evidence type="ECO:0000313" key="1">
    <source>
        <dbReference type="EMBL" id="KAF6157184.1"/>
    </source>
</evidence>
<reference evidence="1 2" key="1">
    <citation type="journal article" date="2020" name="IScience">
        <title>Genome Sequencing of the Endangered Kingdonia uniflora (Circaeasteraceae, Ranunculales) Reveals Potential Mechanisms of Evolutionary Specialization.</title>
        <authorList>
            <person name="Sun Y."/>
            <person name="Deng T."/>
            <person name="Zhang A."/>
            <person name="Moore M.J."/>
            <person name="Landis J.B."/>
            <person name="Lin N."/>
            <person name="Zhang H."/>
            <person name="Zhang X."/>
            <person name="Huang J."/>
            <person name="Zhang X."/>
            <person name="Sun H."/>
            <person name="Wang H."/>
        </authorList>
    </citation>
    <scope>NUCLEOTIDE SEQUENCE [LARGE SCALE GENOMIC DNA]</scope>
    <source>
        <strain evidence="1">TB1705</strain>
        <tissue evidence="1">Leaf</tissue>
    </source>
</reference>
<name>A0A7J7MQR8_9MAGN</name>
<accession>A0A7J7MQR8</accession>
<gene>
    <name evidence="1" type="ORF">GIB67_041645</name>
</gene>
<organism evidence="1 2">
    <name type="scientific">Kingdonia uniflora</name>
    <dbReference type="NCBI Taxonomy" id="39325"/>
    <lineage>
        <taxon>Eukaryota</taxon>
        <taxon>Viridiplantae</taxon>
        <taxon>Streptophyta</taxon>
        <taxon>Embryophyta</taxon>
        <taxon>Tracheophyta</taxon>
        <taxon>Spermatophyta</taxon>
        <taxon>Magnoliopsida</taxon>
        <taxon>Ranunculales</taxon>
        <taxon>Circaeasteraceae</taxon>
        <taxon>Kingdonia</taxon>
    </lineage>
</organism>
<dbReference type="Proteomes" id="UP000541444">
    <property type="component" value="Unassembled WGS sequence"/>
</dbReference>
<dbReference type="AlphaFoldDB" id="A0A7J7MQR8"/>
<sequence length="95" mass="10418">MVKRLRGITDGVGTGVAAGSLKAICLKDLYNGQCFGPLIVGSKKLKALKLFMCSDDWDKLLEVIADKVMSLVEIHLERLQMSDCDLTAISNYLDL</sequence>